<evidence type="ECO:0000259" key="2">
    <source>
        <dbReference type="Pfam" id="PF09995"/>
    </source>
</evidence>
<dbReference type="PANTHER" id="PTHR37539">
    <property type="entry name" value="SECRETED PROTEIN-RELATED"/>
    <property type="match status" value="1"/>
</dbReference>
<dbReference type="AlphaFoldDB" id="A0A1X1ZKS4"/>
<accession>A0A1X1ZKS4</accession>
<name>A0A1X1ZKS4_9MYCO</name>
<dbReference type="RefSeq" id="WP_085078845.1">
    <property type="nucleotide sequence ID" value="NZ_JACKRZ010000051.1"/>
</dbReference>
<keyword evidence="1" id="KW-0812">Transmembrane</keyword>
<reference evidence="3 4" key="1">
    <citation type="submission" date="2016-01" db="EMBL/GenBank/DDBJ databases">
        <title>The new phylogeny of the genus Mycobacterium.</title>
        <authorList>
            <person name="Tarcisio F."/>
            <person name="Conor M."/>
            <person name="Antonella G."/>
            <person name="Elisabetta G."/>
            <person name="Giulia F.S."/>
            <person name="Sara T."/>
            <person name="Anna F."/>
            <person name="Clotilde B."/>
            <person name="Roberto B."/>
            <person name="Veronica D.S."/>
            <person name="Fabio R."/>
            <person name="Monica P."/>
            <person name="Olivier J."/>
            <person name="Enrico T."/>
            <person name="Nicola S."/>
        </authorList>
    </citation>
    <scope>NUCLEOTIDE SEQUENCE [LARGE SCALE GENOMIC DNA]</scope>
    <source>
        <strain evidence="3 4">DSM 44572</strain>
    </source>
</reference>
<dbReference type="PANTHER" id="PTHR37539:SF1">
    <property type="entry name" value="ER-BOUND OXYGENASE MPAB_MPAB'_RUBBER OXYGENASE CATALYTIC DOMAIN-CONTAINING PROTEIN"/>
    <property type="match status" value="1"/>
</dbReference>
<dbReference type="InterPro" id="IPR037473">
    <property type="entry name" value="Lcp-like"/>
</dbReference>
<evidence type="ECO:0000313" key="4">
    <source>
        <dbReference type="Proteomes" id="UP000193529"/>
    </source>
</evidence>
<dbReference type="Proteomes" id="UP000193529">
    <property type="component" value="Unassembled WGS sequence"/>
</dbReference>
<keyword evidence="1" id="KW-0472">Membrane</keyword>
<keyword evidence="1" id="KW-1133">Transmembrane helix</keyword>
<comment type="caution">
    <text evidence="3">The sequence shown here is derived from an EMBL/GenBank/DDBJ whole genome shotgun (WGS) entry which is preliminary data.</text>
</comment>
<sequence length="391" mass="43965">MPRRGASSKWTDALLDRMRGEGDSAVDKRVEAVLERGEIGAVNAIMRTLVSNDQVVPPGLPREIRDYLADTQPLPPWADPDKIKRGQQIFETWGVLITLCLFCASLPAAYAAANGVKVLHLTARLDTDARRRVMETGQFLMDALAVGGLDDHGKGRRTIQRVRLMHSAVRNLIKARNRKDPRLWDARNWGTPINQEDLAGTLLTFSYVVAEPMPRLGVRLPAKDVDAYLHTWNVIGHLLGVRDEMMAHDVTEAAALVNAIRRRQFRASPEGQEMAAALLKLLDELTPFHRFDDTIPPLIRHLIGDEAADMLLVPKSDLVDDLGRLGSLTKWAYVHVFGRSERDLPRYRAMSELAYPFGRNLLHGIFRLERGGERAPFDMPDHLARTWELST</sequence>
<protein>
    <recommendedName>
        <fullName evidence="2">ER-bound oxygenase mpaB/mpaB'/Rubber oxygenase catalytic domain-containing protein</fullName>
    </recommendedName>
</protein>
<gene>
    <name evidence="3" type="ORF">AWC19_10410</name>
</gene>
<evidence type="ECO:0000313" key="3">
    <source>
        <dbReference type="EMBL" id="ORW23947.1"/>
    </source>
</evidence>
<proteinExistence type="predicted"/>
<feature type="domain" description="ER-bound oxygenase mpaB/mpaB'/Rubber oxygenase catalytic" evidence="2">
    <location>
        <begin position="108"/>
        <end position="316"/>
    </location>
</feature>
<keyword evidence="4" id="KW-1185">Reference proteome</keyword>
<dbReference type="Pfam" id="PF09995">
    <property type="entry name" value="MPAB_Lcp_cat"/>
    <property type="match status" value="1"/>
</dbReference>
<organism evidence="3 4">
    <name type="scientific">Mycobacterium palustre</name>
    <dbReference type="NCBI Taxonomy" id="153971"/>
    <lineage>
        <taxon>Bacteria</taxon>
        <taxon>Bacillati</taxon>
        <taxon>Actinomycetota</taxon>
        <taxon>Actinomycetes</taxon>
        <taxon>Mycobacteriales</taxon>
        <taxon>Mycobacteriaceae</taxon>
        <taxon>Mycobacterium</taxon>
        <taxon>Mycobacterium simiae complex</taxon>
    </lineage>
</organism>
<dbReference type="EMBL" id="LQPJ01000105">
    <property type="protein sequence ID" value="ORW23947.1"/>
    <property type="molecule type" value="Genomic_DNA"/>
</dbReference>
<dbReference type="OrthoDB" id="7614910at2"/>
<feature type="transmembrane region" description="Helical" evidence="1">
    <location>
        <begin position="92"/>
        <end position="113"/>
    </location>
</feature>
<dbReference type="InterPro" id="IPR018713">
    <property type="entry name" value="MPAB/Lcp_cat_dom"/>
</dbReference>
<dbReference type="STRING" id="153971.AWC19_10410"/>
<dbReference type="GO" id="GO:0016491">
    <property type="term" value="F:oxidoreductase activity"/>
    <property type="evidence" value="ECO:0007669"/>
    <property type="project" value="InterPro"/>
</dbReference>
<evidence type="ECO:0000256" key="1">
    <source>
        <dbReference type="SAM" id="Phobius"/>
    </source>
</evidence>